<accession>A0A9P6SV15</accession>
<evidence type="ECO:0000313" key="3">
    <source>
        <dbReference type="Proteomes" id="UP000749646"/>
    </source>
</evidence>
<reference evidence="2" key="1">
    <citation type="journal article" date="2020" name="Fungal Divers.">
        <title>Resolving the Mortierellaceae phylogeny through synthesis of multi-gene phylogenetics and phylogenomics.</title>
        <authorList>
            <person name="Vandepol N."/>
            <person name="Liber J."/>
            <person name="Desiro A."/>
            <person name="Na H."/>
            <person name="Kennedy M."/>
            <person name="Barry K."/>
            <person name="Grigoriev I.V."/>
            <person name="Miller A.N."/>
            <person name="O'Donnell K."/>
            <person name="Stajich J.E."/>
            <person name="Bonito G."/>
        </authorList>
    </citation>
    <scope>NUCLEOTIDE SEQUENCE</scope>
    <source>
        <strain evidence="2">MES-2147</strain>
    </source>
</reference>
<feature type="compositionally biased region" description="Low complexity" evidence="1">
    <location>
        <begin position="228"/>
        <end position="239"/>
    </location>
</feature>
<name>A0A9P6SV15_9FUNG</name>
<dbReference type="Proteomes" id="UP000749646">
    <property type="component" value="Unassembled WGS sequence"/>
</dbReference>
<keyword evidence="3" id="KW-1185">Reference proteome</keyword>
<comment type="caution">
    <text evidence="2">The sequence shown here is derived from an EMBL/GenBank/DDBJ whole genome shotgun (WGS) entry which is preliminary data.</text>
</comment>
<feature type="region of interest" description="Disordered" evidence="1">
    <location>
        <begin position="1"/>
        <end position="32"/>
    </location>
</feature>
<protein>
    <submittedName>
        <fullName evidence="2">Uncharacterized protein</fullName>
    </submittedName>
</protein>
<dbReference type="EMBL" id="JAAAHW010000130">
    <property type="protein sequence ID" value="KAG0006349.1"/>
    <property type="molecule type" value="Genomic_DNA"/>
</dbReference>
<feature type="compositionally biased region" description="Low complexity" evidence="1">
    <location>
        <begin position="9"/>
        <end position="32"/>
    </location>
</feature>
<dbReference type="AlphaFoldDB" id="A0A9P6SV15"/>
<dbReference type="OrthoDB" id="341259at2759"/>
<evidence type="ECO:0000256" key="1">
    <source>
        <dbReference type="SAM" id="MobiDB-lite"/>
    </source>
</evidence>
<organism evidence="2 3">
    <name type="scientific">Modicella reniformis</name>
    <dbReference type="NCBI Taxonomy" id="1440133"/>
    <lineage>
        <taxon>Eukaryota</taxon>
        <taxon>Fungi</taxon>
        <taxon>Fungi incertae sedis</taxon>
        <taxon>Mucoromycota</taxon>
        <taxon>Mortierellomycotina</taxon>
        <taxon>Mortierellomycetes</taxon>
        <taxon>Mortierellales</taxon>
        <taxon>Mortierellaceae</taxon>
        <taxon>Modicella</taxon>
    </lineage>
</organism>
<gene>
    <name evidence="2" type="ORF">BGZ65_008630</name>
</gene>
<feature type="compositionally biased region" description="Low complexity" evidence="1">
    <location>
        <begin position="77"/>
        <end position="99"/>
    </location>
</feature>
<sequence>MAPQPHLFSPTSPTAPQLASSPPQQQQPSIPSQLSMLQRQQPLLQQSQQEQLRLDQFQQDHQRQQHLVSMGTNVMFSTNNSNNNTVQQQQQQQQQSQQQAFAKPNWDILTGPNAIDNPMALQLGPDGPFVAHWDVSGLNLSSVRTRNSGIISAQHHASVLTQQRPAYLQSQHQHQHQQPQQVSIGYQDATQQARPQQDLMGANGHYLFNTSSPMPILSAPEMGMMSPQQSQNQYQQNQQHIASSPSHLQASCSPEMSIKASPIEPQLSWTWEEGISQQDDTYSTPAHAHLGFDGTRGDFAGAPKPLKVFTSSKKDDDGEFRKGQQFYLNIELNLEDRERFRYLRIPTENIVLPCRADGAGRIGLNTSGKRGAQAMMMPTSAQEEDVLSLKLTTFLESERERRIVVPCGRCKDKTPEILRFHPGVNGKPMIDENGMVGLRDGHVKLIASAWCASTSHHRGPGTKFSFKVELSGMTRHQPDPVLIYEGRSDEVEIYASHGRDKGTRLANKGLEKAS</sequence>
<feature type="region of interest" description="Disordered" evidence="1">
    <location>
        <begin position="74"/>
        <end position="101"/>
    </location>
</feature>
<feature type="compositionally biased region" description="Polar residues" evidence="1">
    <location>
        <begin position="240"/>
        <end position="253"/>
    </location>
</feature>
<proteinExistence type="predicted"/>
<evidence type="ECO:0000313" key="2">
    <source>
        <dbReference type="EMBL" id="KAG0006349.1"/>
    </source>
</evidence>
<feature type="region of interest" description="Disordered" evidence="1">
    <location>
        <begin position="226"/>
        <end position="253"/>
    </location>
</feature>